<dbReference type="InterPro" id="IPR008271">
    <property type="entry name" value="Ser/Thr_kinase_AS"/>
</dbReference>
<keyword evidence="14" id="KW-0325">Glycoprotein</keyword>
<dbReference type="EC" id="2.7.11.1" evidence="2"/>
<feature type="compositionally biased region" description="Polar residues" evidence="16">
    <location>
        <begin position="825"/>
        <end position="836"/>
    </location>
</feature>
<dbReference type="CDD" id="cd14066">
    <property type="entry name" value="STKc_IRAK"/>
    <property type="match status" value="1"/>
</dbReference>
<evidence type="ECO:0000313" key="20">
    <source>
        <dbReference type="EMBL" id="PON78712.1"/>
    </source>
</evidence>
<dbReference type="InterPro" id="IPR000719">
    <property type="entry name" value="Prot_kinase_dom"/>
</dbReference>
<dbReference type="OrthoDB" id="1190181at2759"/>
<dbReference type="PROSITE" id="PS00108">
    <property type="entry name" value="PROTEIN_KINASE_ST"/>
    <property type="match status" value="1"/>
</dbReference>
<evidence type="ECO:0000256" key="17">
    <source>
        <dbReference type="SAM" id="Phobius"/>
    </source>
</evidence>
<evidence type="ECO:0000256" key="7">
    <source>
        <dbReference type="ARBA" id="ARBA00022729"/>
    </source>
</evidence>
<keyword evidence="11 15" id="KW-0067">ATP-binding</keyword>
<dbReference type="Gene3D" id="1.10.510.10">
    <property type="entry name" value="Transferase(Phosphotransferase) domain 1"/>
    <property type="match status" value="1"/>
</dbReference>
<keyword evidence="9 15" id="KW-0547">Nucleotide-binding</keyword>
<organism evidence="20 21">
    <name type="scientific">Trema orientale</name>
    <name type="common">Charcoal tree</name>
    <name type="synonym">Celtis orientalis</name>
    <dbReference type="NCBI Taxonomy" id="63057"/>
    <lineage>
        <taxon>Eukaryota</taxon>
        <taxon>Viridiplantae</taxon>
        <taxon>Streptophyta</taxon>
        <taxon>Embryophyta</taxon>
        <taxon>Tracheophyta</taxon>
        <taxon>Spermatophyta</taxon>
        <taxon>Magnoliopsida</taxon>
        <taxon>eudicotyledons</taxon>
        <taxon>Gunneridae</taxon>
        <taxon>Pentapetalae</taxon>
        <taxon>rosids</taxon>
        <taxon>fabids</taxon>
        <taxon>Rosales</taxon>
        <taxon>Cannabaceae</taxon>
        <taxon>Trema</taxon>
    </lineage>
</organism>
<dbReference type="STRING" id="63057.A0A2P5DZI2"/>
<keyword evidence="7 18" id="KW-0732">Signal</keyword>
<proteinExistence type="predicted"/>
<feature type="transmembrane region" description="Helical" evidence="17">
    <location>
        <begin position="450"/>
        <end position="474"/>
    </location>
</feature>
<dbReference type="InterPro" id="IPR001245">
    <property type="entry name" value="Ser-Thr/Tyr_kinase_cat_dom"/>
</dbReference>
<feature type="domain" description="Protein kinase" evidence="19">
    <location>
        <begin position="523"/>
        <end position="796"/>
    </location>
</feature>
<dbReference type="InterPro" id="IPR032675">
    <property type="entry name" value="LRR_dom_sf"/>
</dbReference>
<keyword evidence="4" id="KW-0433">Leucine-rich repeat</keyword>
<feature type="signal peptide" evidence="18">
    <location>
        <begin position="1"/>
        <end position="21"/>
    </location>
</feature>
<dbReference type="PROSITE" id="PS50011">
    <property type="entry name" value="PROTEIN_KINASE_DOM"/>
    <property type="match status" value="1"/>
</dbReference>
<evidence type="ECO:0000256" key="2">
    <source>
        <dbReference type="ARBA" id="ARBA00012513"/>
    </source>
</evidence>
<reference evidence="21" key="1">
    <citation type="submission" date="2016-06" db="EMBL/GenBank/DDBJ databases">
        <title>Parallel loss of symbiosis genes in relatives of nitrogen-fixing non-legume Parasponia.</title>
        <authorList>
            <person name="Van Velzen R."/>
            <person name="Holmer R."/>
            <person name="Bu F."/>
            <person name="Rutten L."/>
            <person name="Van Zeijl A."/>
            <person name="Liu W."/>
            <person name="Santuari L."/>
            <person name="Cao Q."/>
            <person name="Sharma T."/>
            <person name="Shen D."/>
            <person name="Roswanjaya Y."/>
            <person name="Wardhani T."/>
            <person name="Kalhor M.S."/>
            <person name="Jansen J."/>
            <person name="Van den Hoogen J."/>
            <person name="Gungor B."/>
            <person name="Hartog M."/>
            <person name="Hontelez J."/>
            <person name="Verver J."/>
            <person name="Yang W.-C."/>
            <person name="Schijlen E."/>
            <person name="Repin R."/>
            <person name="Schilthuizen M."/>
            <person name="Schranz E."/>
            <person name="Heidstra R."/>
            <person name="Miyata K."/>
            <person name="Fedorova E."/>
            <person name="Kohlen W."/>
            <person name="Bisseling T."/>
            <person name="Smit S."/>
            <person name="Geurts R."/>
        </authorList>
    </citation>
    <scope>NUCLEOTIDE SEQUENCE [LARGE SCALE GENOMIC DNA]</scope>
    <source>
        <strain evidence="21">cv. RG33-2</strain>
    </source>
</reference>
<dbReference type="FunFam" id="3.30.200.20:FF:000394">
    <property type="entry name" value="Leucine-rich repeat receptor-like protein kinase"/>
    <property type="match status" value="1"/>
</dbReference>
<evidence type="ECO:0000256" key="8">
    <source>
        <dbReference type="ARBA" id="ARBA00022737"/>
    </source>
</evidence>
<keyword evidence="5" id="KW-0808">Transferase</keyword>
<keyword evidence="13 17" id="KW-0472">Membrane</keyword>
<evidence type="ECO:0000259" key="19">
    <source>
        <dbReference type="PROSITE" id="PS50011"/>
    </source>
</evidence>
<dbReference type="EMBL" id="JXTC01000240">
    <property type="protein sequence ID" value="PON78712.1"/>
    <property type="molecule type" value="Genomic_DNA"/>
</dbReference>
<dbReference type="Pfam" id="PF00560">
    <property type="entry name" value="LRR_1"/>
    <property type="match status" value="2"/>
</dbReference>
<evidence type="ECO:0000256" key="12">
    <source>
        <dbReference type="ARBA" id="ARBA00022989"/>
    </source>
</evidence>
<keyword evidence="21" id="KW-1185">Reference proteome</keyword>
<evidence type="ECO:0000256" key="3">
    <source>
        <dbReference type="ARBA" id="ARBA00022527"/>
    </source>
</evidence>
<evidence type="ECO:0000256" key="9">
    <source>
        <dbReference type="ARBA" id="ARBA00022741"/>
    </source>
</evidence>
<dbReference type="GO" id="GO:0005524">
    <property type="term" value="F:ATP binding"/>
    <property type="evidence" value="ECO:0007669"/>
    <property type="project" value="UniProtKB-UniRule"/>
</dbReference>
<evidence type="ECO:0000256" key="13">
    <source>
        <dbReference type="ARBA" id="ARBA00023136"/>
    </source>
</evidence>
<dbReference type="PANTHER" id="PTHR45974:SF266">
    <property type="entry name" value="LEUCINE-RICH REPEAT RECEPTOR PROTEIN KINASE HPCA1"/>
    <property type="match status" value="1"/>
</dbReference>
<evidence type="ECO:0000256" key="6">
    <source>
        <dbReference type="ARBA" id="ARBA00022692"/>
    </source>
</evidence>
<dbReference type="FunFam" id="3.80.10.10:FF:000363">
    <property type="entry name" value="Leucine-rich repeat family protein"/>
    <property type="match status" value="1"/>
</dbReference>
<comment type="caution">
    <text evidence="20">The sequence shown here is derived from an EMBL/GenBank/DDBJ whole genome shotgun (WGS) entry which is preliminary data.</text>
</comment>
<dbReference type="InterPro" id="IPR001611">
    <property type="entry name" value="Leu-rich_rpt"/>
</dbReference>
<dbReference type="SUPFAM" id="SSF56112">
    <property type="entry name" value="Protein kinase-like (PK-like)"/>
    <property type="match status" value="1"/>
</dbReference>
<dbReference type="InParanoid" id="A0A2P5DZI2"/>
<keyword evidence="6 17" id="KW-0812">Transmembrane</keyword>
<evidence type="ECO:0000256" key="16">
    <source>
        <dbReference type="SAM" id="MobiDB-lite"/>
    </source>
</evidence>
<comment type="subcellular location">
    <subcellularLocation>
        <location evidence="1">Membrane</location>
        <topology evidence="1">Single-pass membrane protein</topology>
    </subcellularLocation>
</comment>
<evidence type="ECO:0000256" key="1">
    <source>
        <dbReference type="ARBA" id="ARBA00004167"/>
    </source>
</evidence>
<dbReference type="AlphaFoldDB" id="A0A2P5DZI2"/>
<evidence type="ECO:0000256" key="18">
    <source>
        <dbReference type="SAM" id="SignalP"/>
    </source>
</evidence>
<dbReference type="PROSITE" id="PS00107">
    <property type="entry name" value="PROTEIN_KINASE_ATP"/>
    <property type="match status" value="1"/>
</dbReference>
<dbReference type="GO" id="GO:0016020">
    <property type="term" value="C:membrane"/>
    <property type="evidence" value="ECO:0007669"/>
    <property type="project" value="UniProtKB-SubCell"/>
</dbReference>
<keyword evidence="8" id="KW-0677">Repeat</keyword>
<keyword evidence="3" id="KW-0723">Serine/threonine-protein kinase</keyword>
<evidence type="ECO:0000256" key="14">
    <source>
        <dbReference type="ARBA" id="ARBA00023180"/>
    </source>
</evidence>
<dbReference type="FunFam" id="1.10.510.10:FF:000453">
    <property type="entry name" value="LRR receptor-like serine/threonine-protein kinase HSL2"/>
    <property type="match status" value="1"/>
</dbReference>
<dbReference type="SMART" id="SM00220">
    <property type="entry name" value="S_TKc"/>
    <property type="match status" value="1"/>
</dbReference>
<dbReference type="Gene3D" id="3.30.200.20">
    <property type="entry name" value="Phosphorylase Kinase, domain 1"/>
    <property type="match status" value="1"/>
</dbReference>
<evidence type="ECO:0000256" key="15">
    <source>
        <dbReference type="PROSITE-ProRule" id="PRU10141"/>
    </source>
</evidence>
<keyword evidence="12 17" id="KW-1133">Transmembrane helix</keyword>
<dbReference type="Pfam" id="PF07714">
    <property type="entry name" value="PK_Tyr_Ser-Thr"/>
    <property type="match status" value="1"/>
</dbReference>
<accession>A0A2P5DZI2</accession>
<feature type="region of interest" description="Disordered" evidence="16">
    <location>
        <begin position="825"/>
        <end position="847"/>
    </location>
</feature>
<dbReference type="Gene3D" id="3.80.10.10">
    <property type="entry name" value="Ribonuclease Inhibitor"/>
    <property type="match status" value="3"/>
</dbReference>
<dbReference type="InterPro" id="IPR011009">
    <property type="entry name" value="Kinase-like_dom_sf"/>
</dbReference>
<evidence type="ECO:0000313" key="21">
    <source>
        <dbReference type="Proteomes" id="UP000237000"/>
    </source>
</evidence>
<dbReference type="GO" id="GO:0004674">
    <property type="term" value="F:protein serine/threonine kinase activity"/>
    <property type="evidence" value="ECO:0007669"/>
    <property type="project" value="UniProtKB-KW"/>
</dbReference>
<evidence type="ECO:0000256" key="5">
    <source>
        <dbReference type="ARBA" id="ARBA00022679"/>
    </source>
</evidence>
<dbReference type="InterPro" id="IPR017441">
    <property type="entry name" value="Protein_kinase_ATP_BS"/>
</dbReference>
<feature type="binding site" evidence="15">
    <location>
        <position position="551"/>
    </location>
    <ligand>
        <name>ATP</name>
        <dbReference type="ChEBI" id="CHEBI:30616"/>
    </ligand>
</feature>
<gene>
    <name evidence="20" type="ORF">TorRG33x02_237560</name>
</gene>
<keyword evidence="10 20" id="KW-0418">Kinase</keyword>
<evidence type="ECO:0000256" key="4">
    <source>
        <dbReference type="ARBA" id="ARBA00022614"/>
    </source>
</evidence>
<feature type="chain" id="PRO_5015120802" description="non-specific serine/threonine protein kinase" evidence="18">
    <location>
        <begin position="22"/>
        <end position="847"/>
    </location>
</feature>
<dbReference type="SUPFAM" id="SSF52058">
    <property type="entry name" value="L domain-like"/>
    <property type="match status" value="1"/>
</dbReference>
<dbReference type="PANTHER" id="PTHR45974">
    <property type="entry name" value="RECEPTOR-LIKE PROTEIN 55"/>
    <property type="match status" value="1"/>
</dbReference>
<sequence length="847" mass="94300">MDKIKLKVFLLLVFTPTLVITSSNDRDVIGLKSLDWTKKPRDWEGSDPCDANWVGISCTKSRVNTIRLSSMGLKGQLSGDIEQLSELETLDLSSNKELGGPLPQSIGNLKKLVNFFSGQIPDTIGSLKELVILSLNSNKFNGSIPATIGNLSKLEWLDLTDNDIEGPIPVSNESSPGLDMLLGCKHLLLDGNKLGGNIPSTLGLVLSLTFLVMEDTQLQGEIPRQIFNLPNLMVVKLKNNKLSDTLDIGNSYRKKLRLVDLQTNLITEFDNSEDVTNVQIKLQGNPICQETGTTHSYCSNASASQLNSSYITERNNCSPSPCSSDQTSSPNCRCAYPYKGTLIFTAPSFFDLGKTSCLKDLEKSLMELSTLSVDSVSLSNPTMYPSEYLKVRLDLFPKGRDRFKQTEISDINYALNFKVAIHFRPFDFIGDVYQNYAGIEEHIESKKPRIGIFIGAASVVFALVLLLLAAVFAFRHRRRAGRATKLGNPSGSWTPKSSSESIPQLKGARWFSVRELKKYTNNFSAENEIGSGGYGKVYRGTLPTRELIAIKRAKRETKQGGAEFKTEVELLSRVHHKNLVCLVGFCIEQGEQMLIYEYVPNGNLKDTLSGKSGIRFDWMRRLRVALGTARGLAYLHELVNPTIIHRDIKSTNVLLDGHLNAKVADFGLSKLMGDDEKDHVSTQVKGTMGYLDPEYYTTQQLTEKSDVYSFGVLMLELITARKPIERGVYIVKEVRETMDKSKYLYSLHTLLDPAIGLETRLNGLERFVNLAMRCLENERANRPRMSEVVKEIESIMHVAGLNPSEDSTSISASYEESIKASSFTPYSEESFEQSSILPPPTIESHSH</sequence>
<dbReference type="Proteomes" id="UP000237000">
    <property type="component" value="Unassembled WGS sequence"/>
</dbReference>
<protein>
    <recommendedName>
        <fullName evidence="2">non-specific serine/threonine protein kinase</fullName>
        <ecNumber evidence="2">2.7.11.1</ecNumber>
    </recommendedName>
</protein>
<name>A0A2P5DZI2_TREOI</name>
<evidence type="ECO:0000256" key="10">
    <source>
        <dbReference type="ARBA" id="ARBA00022777"/>
    </source>
</evidence>
<evidence type="ECO:0000256" key="11">
    <source>
        <dbReference type="ARBA" id="ARBA00022840"/>
    </source>
</evidence>